<feature type="domain" description="DUF2726" evidence="1">
    <location>
        <begin position="45"/>
        <end position="166"/>
    </location>
</feature>
<evidence type="ECO:0000259" key="1">
    <source>
        <dbReference type="Pfam" id="PF10881"/>
    </source>
</evidence>
<organism evidence="2 3">
    <name type="scientific">Deinococcus petrolearius</name>
    <dbReference type="NCBI Taxonomy" id="1751295"/>
    <lineage>
        <taxon>Bacteria</taxon>
        <taxon>Thermotogati</taxon>
        <taxon>Deinococcota</taxon>
        <taxon>Deinococci</taxon>
        <taxon>Deinococcales</taxon>
        <taxon>Deinococcaceae</taxon>
        <taxon>Deinococcus</taxon>
    </lineage>
</organism>
<gene>
    <name evidence="2" type="ORF">ACFPQ6_04640</name>
</gene>
<comment type="caution">
    <text evidence="2">The sequence shown here is derived from an EMBL/GenBank/DDBJ whole genome shotgun (WGS) entry which is preliminary data.</text>
</comment>
<evidence type="ECO:0000313" key="2">
    <source>
        <dbReference type="EMBL" id="MFC5847590.1"/>
    </source>
</evidence>
<protein>
    <submittedName>
        <fullName evidence="2">DUF2726 domain-containing protein</fullName>
    </submittedName>
</protein>
<name>A0ABW1DH73_9DEIO</name>
<sequence>MPLGCLASLFGIRSNAAPASRGQQGAQQAAVPAPAPASLPLKVRRDFFTRDEAAFFEALEAATADLPYRVLTKVRLGDLFDITDKVNSGATRGRLGDKHVDFLLVNTRDHYRPVLAIELDGVSHTTEQGQYRDAVKDMAFRCGGLKVLRVPSRTYTAAQVREMLHKAGLDGV</sequence>
<accession>A0ABW1DH73</accession>
<dbReference type="Proteomes" id="UP001595979">
    <property type="component" value="Unassembled WGS sequence"/>
</dbReference>
<dbReference type="EMBL" id="JBHSOH010000005">
    <property type="protein sequence ID" value="MFC5847590.1"/>
    <property type="molecule type" value="Genomic_DNA"/>
</dbReference>
<proteinExistence type="predicted"/>
<evidence type="ECO:0000313" key="3">
    <source>
        <dbReference type="Proteomes" id="UP001595979"/>
    </source>
</evidence>
<dbReference type="Pfam" id="PF10881">
    <property type="entry name" value="DUF2726"/>
    <property type="match status" value="1"/>
</dbReference>
<dbReference type="RefSeq" id="WP_380046864.1">
    <property type="nucleotide sequence ID" value="NZ_JBHSOH010000005.1"/>
</dbReference>
<keyword evidence="3" id="KW-1185">Reference proteome</keyword>
<reference evidence="3" key="1">
    <citation type="journal article" date="2019" name="Int. J. Syst. Evol. Microbiol.">
        <title>The Global Catalogue of Microorganisms (GCM) 10K type strain sequencing project: providing services to taxonomists for standard genome sequencing and annotation.</title>
        <authorList>
            <consortium name="The Broad Institute Genomics Platform"/>
            <consortium name="The Broad Institute Genome Sequencing Center for Infectious Disease"/>
            <person name="Wu L."/>
            <person name="Ma J."/>
        </authorList>
    </citation>
    <scope>NUCLEOTIDE SEQUENCE [LARGE SCALE GENOMIC DNA]</scope>
    <source>
        <strain evidence="3">CGMCC 1.15053</strain>
    </source>
</reference>
<dbReference type="InterPro" id="IPR024402">
    <property type="entry name" value="DUF2726"/>
</dbReference>